<comment type="caution">
    <text evidence="1">The sequence shown here is derived from an EMBL/GenBank/DDBJ whole genome shotgun (WGS) entry which is preliminary data.</text>
</comment>
<protein>
    <recommendedName>
        <fullName evidence="3">Xylose isomerase-like TIM barrel domain-containing protein</fullName>
    </recommendedName>
</protein>
<sequence length="245" mass="27541">MNVAVNTAVFLKDLQAGVPQIDCLRRLQQLALPIPAVEVRGEFFDPQQQASELAQIAQLCQQADWELYYSVPEALFTSEGVAASLSENLQLAQKYQIRSLKYSFGNLPDLTPATIADLRALLTQSGVQVTIENQPNAHGTLRQMQQDLAWVRQHQLPLGYTFDAGNWYWVAEHPEVSFGQLQDQVTVFHLKDIKHQDTVLLDQGCTDWRNLVNQLPETVPVFLEYAVDQGQLADQIKLVNAALSR</sequence>
<dbReference type="AlphaFoldDB" id="X0PQK5"/>
<keyword evidence="2" id="KW-1185">Reference proteome</keyword>
<dbReference type="RefSeq" id="WP_035452889.1">
    <property type="nucleotide sequence ID" value="NZ_AZGA01000005.1"/>
</dbReference>
<evidence type="ECO:0000313" key="2">
    <source>
        <dbReference type="Proteomes" id="UP000051236"/>
    </source>
</evidence>
<dbReference type="PATRIC" id="fig|1423734.3.peg.3072"/>
<dbReference type="EMBL" id="AZGA01000005">
    <property type="protein sequence ID" value="KRM36269.1"/>
    <property type="molecule type" value="Genomic_DNA"/>
</dbReference>
<dbReference type="OrthoDB" id="2237247at2"/>
<dbReference type="SUPFAM" id="SSF51658">
    <property type="entry name" value="Xylose isomerase-like"/>
    <property type="match status" value="1"/>
</dbReference>
<accession>X0PQK5</accession>
<dbReference type="Proteomes" id="UP000051236">
    <property type="component" value="Unassembled WGS sequence"/>
</dbReference>
<organism evidence="1 2">
    <name type="scientific">Agrilactobacillus composti DSM 18527 = JCM 14202</name>
    <dbReference type="NCBI Taxonomy" id="1423734"/>
    <lineage>
        <taxon>Bacteria</taxon>
        <taxon>Bacillati</taxon>
        <taxon>Bacillota</taxon>
        <taxon>Bacilli</taxon>
        <taxon>Lactobacillales</taxon>
        <taxon>Lactobacillaceae</taxon>
        <taxon>Agrilactobacillus</taxon>
    </lineage>
</organism>
<proteinExistence type="predicted"/>
<dbReference type="STRING" id="1423734.FC83_GL003022"/>
<evidence type="ECO:0000313" key="1">
    <source>
        <dbReference type="EMBL" id="KRM36269.1"/>
    </source>
</evidence>
<dbReference type="Gene3D" id="3.20.20.150">
    <property type="entry name" value="Divalent-metal-dependent TIM barrel enzymes"/>
    <property type="match status" value="1"/>
</dbReference>
<gene>
    <name evidence="1" type="ORF">FC83_GL003022</name>
</gene>
<dbReference type="eggNOG" id="COG1082">
    <property type="taxonomic scope" value="Bacteria"/>
</dbReference>
<reference evidence="1 2" key="1">
    <citation type="journal article" date="2015" name="Genome Announc.">
        <title>Expanding the biotechnology potential of lactobacilli through comparative genomics of 213 strains and associated genera.</title>
        <authorList>
            <person name="Sun Z."/>
            <person name="Harris H.M."/>
            <person name="McCann A."/>
            <person name="Guo C."/>
            <person name="Argimon S."/>
            <person name="Zhang W."/>
            <person name="Yang X."/>
            <person name="Jeffery I.B."/>
            <person name="Cooney J.C."/>
            <person name="Kagawa T.F."/>
            <person name="Liu W."/>
            <person name="Song Y."/>
            <person name="Salvetti E."/>
            <person name="Wrobel A."/>
            <person name="Rasinkangas P."/>
            <person name="Parkhill J."/>
            <person name="Rea M.C."/>
            <person name="O'Sullivan O."/>
            <person name="Ritari J."/>
            <person name="Douillard F.P."/>
            <person name="Paul Ross R."/>
            <person name="Yang R."/>
            <person name="Briner A.E."/>
            <person name="Felis G.E."/>
            <person name="de Vos W.M."/>
            <person name="Barrangou R."/>
            <person name="Klaenhammer T.R."/>
            <person name="Caufield P.W."/>
            <person name="Cui Y."/>
            <person name="Zhang H."/>
            <person name="O'Toole P.W."/>
        </authorList>
    </citation>
    <scope>NUCLEOTIDE SEQUENCE [LARGE SCALE GENOMIC DNA]</scope>
    <source>
        <strain evidence="1 2">DSM 18527</strain>
    </source>
</reference>
<name>X0PQK5_9LACO</name>
<dbReference type="InterPro" id="IPR036237">
    <property type="entry name" value="Xyl_isomerase-like_sf"/>
</dbReference>
<evidence type="ECO:0008006" key="3">
    <source>
        <dbReference type="Google" id="ProtNLM"/>
    </source>
</evidence>